<name>A0A0C2JQ22_THEKT</name>
<proteinExistence type="predicted"/>
<dbReference type="AlphaFoldDB" id="A0A0C2JQ22"/>
<gene>
    <name evidence="1" type="ORF">RF11_07489</name>
</gene>
<dbReference type="GO" id="GO:0005794">
    <property type="term" value="C:Golgi apparatus"/>
    <property type="evidence" value="ECO:0007669"/>
    <property type="project" value="TreeGrafter"/>
</dbReference>
<dbReference type="PANTHER" id="PTHR12106:SF27">
    <property type="entry name" value="SORTILIN-RELATED RECEPTOR"/>
    <property type="match status" value="1"/>
</dbReference>
<dbReference type="PANTHER" id="PTHR12106">
    <property type="entry name" value="SORTILIN RELATED"/>
    <property type="match status" value="1"/>
</dbReference>
<reference evidence="1 2" key="1">
    <citation type="journal article" date="2014" name="Genome Biol. Evol.">
        <title>The genome of the myxosporean Thelohanellus kitauei shows adaptations to nutrient acquisition within its fish host.</title>
        <authorList>
            <person name="Yang Y."/>
            <person name="Xiong J."/>
            <person name="Zhou Z."/>
            <person name="Huo F."/>
            <person name="Miao W."/>
            <person name="Ran C."/>
            <person name="Liu Y."/>
            <person name="Zhang J."/>
            <person name="Feng J."/>
            <person name="Wang M."/>
            <person name="Wang M."/>
            <person name="Wang L."/>
            <person name="Yao B."/>
        </authorList>
    </citation>
    <scope>NUCLEOTIDE SEQUENCE [LARGE SCALE GENOMIC DNA]</scope>
    <source>
        <strain evidence="1">Wuqing</strain>
    </source>
</reference>
<organism evidence="1 2">
    <name type="scientific">Thelohanellus kitauei</name>
    <name type="common">Myxosporean</name>
    <dbReference type="NCBI Taxonomy" id="669202"/>
    <lineage>
        <taxon>Eukaryota</taxon>
        <taxon>Metazoa</taxon>
        <taxon>Cnidaria</taxon>
        <taxon>Myxozoa</taxon>
        <taxon>Myxosporea</taxon>
        <taxon>Bivalvulida</taxon>
        <taxon>Platysporina</taxon>
        <taxon>Myxobolidae</taxon>
        <taxon>Thelohanellus</taxon>
    </lineage>
</organism>
<comment type="caution">
    <text evidence="1">The sequence shown here is derived from an EMBL/GenBank/DDBJ whole genome shotgun (WGS) entry which is preliminary data.</text>
</comment>
<keyword evidence="2" id="KW-1185">Reference proteome</keyword>
<evidence type="ECO:0000313" key="1">
    <source>
        <dbReference type="EMBL" id="KII71478.1"/>
    </source>
</evidence>
<sequence length="152" mass="17831">MKIENIEGDGVKEYINPQLIFPYIIEGNTLFANERIMVMETSDHKYRDFPYFIFYNGDNIGKHFPFSSIQFLNKGGIILGLDKTSKIIMYTFDEGQTYYNLSFSDEYTFIYGVTSMGHYENEAFIFFGMNQNKSRMIFTHVDFTSLFSRPTL</sequence>
<evidence type="ECO:0000313" key="2">
    <source>
        <dbReference type="Proteomes" id="UP000031668"/>
    </source>
</evidence>
<dbReference type="OrthoDB" id="443634at2759"/>
<accession>A0A0C2JQ22</accession>
<dbReference type="GO" id="GO:0006892">
    <property type="term" value="P:post-Golgi vesicle-mediated transport"/>
    <property type="evidence" value="ECO:0007669"/>
    <property type="project" value="TreeGrafter"/>
</dbReference>
<dbReference type="GO" id="GO:0016020">
    <property type="term" value="C:membrane"/>
    <property type="evidence" value="ECO:0007669"/>
    <property type="project" value="TreeGrafter"/>
</dbReference>
<dbReference type="Proteomes" id="UP000031668">
    <property type="component" value="Unassembled WGS sequence"/>
</dbReference>
<dbReference type="InterPro" id="IPR050310">
    <property type="entry name" value="VPS10-sortilin"/>
</dbReference>
<protein>
    <submittedName>
        <fullName evidence="1">Uncharacterized protein</fullName>
    </submittedName>
</protein>
<dbReference type="EMBL" id="JWZT01001753">
    <property type="protein sequence ID" value="KII71478.1"/>
    <property type="molecule type" value="Genomic_DNA"/>
</dbReference>